<organism evidence="1">
    <name type="scientific">Arundo donax</name>
    <name type="common">Giant reed</name>
    <name type="synonym">Donax arundinaceus</name>
    <dbReference type="NCBI Taxonomy" id="35708"/>
    <lineage>
        <taxon>Eukaryota</taxon>
        <taxon>Viridiplantae</taxon>
        <taxon>Streptophyta</taxon>
        <taxon>Embryophyta</taxon>
        <taxon>Tracheophyta</taxon>
        <taxon>Spermatophyta</taxon>
        <taxon>Magnoliopsida</taxon>
        <taxon>Liliopsida</taxon>
        <taxon>Poales</taxon>
        <taxon>Poaceae</taxon>
        <taxon>PACMAD clade</taxon>
        <taxon>Arundinoideae</taxon>
        <taxon>Arundineae</taxon>
        <taxon>Arundo</taxon>
    </lineage>
</organism>
<protein>
    <submittedName>
        <fullName evidence="1">Uncharacterized protein</fullName>
    </submittedName>
</protein>
<dbReference type="EMBL" id="GBRH01201085">
    <property type="protein sequence ID" value="JAD96810.1"/>
    <property type="molecule type" value="Transcribed_RNA"/>
</dbReference>
<accession>A0A0A9EG14</accession>
<reference evidence="1" key="2">
    <citation type="journal article" date="2015" name="Data Brief">
        <title>Shoot transcriptome of the giant reed, Arundo donax.</title>
        <authorList>
            <person name="Barrero R.A."/>
            <person name="Guerrero F.D."/>
            <person name="Moolhuijzen P."/>
            <person name="Goolsby J.A."/>
            <person name="Tidwell J."/>
            <person name="Bellgard S.E."/>
            <person name="Bellgard M.I."/>
        </authorList>
    </citation>
    <scope>NUCLEOTIDE SEQUENCE</scope>
    <source>
        <tissue evidence="1">Shoot tissue taken approximately 20 cm above the soil surface</tissue>
    </source>
</reference>
<reference evidence="1" key="1">
    <citation type="submission" date="2014-09" db="EMBL/GenBank/DDBJ databases">
        <authorList>
            <person name="Magalhaes I.L.F."/>
            <person name="Oliveira U."/>
            <person name="Santos F.R."/>
            <person name="Vidigal T.H.D.A."/>
            <person name="Brescovit A.D."/>
            <person name="Santos A.J."/>
        </authorList>
    </citation>
    <scope>NUCLEOTIDE SEQUENCE</scope>
    <source>
        <tissue evidence="1">Shoot tissue taken approximately 20 cm above the soil surface</tissue>
    </source>
</reference>
<sequence length="13" mass="1446">MEQFTVTCDATCP</sequence>
<proteinExistence type="predicted"/>
<name>A0A0A9EG14_ARUDO</name>
<evidence type="ECO:0000313" key="1">
    <source>
        <dbReference type="EMBL" id="JAD96810.1"/>
    </source>
</evidence>